<dbReference type="InterPro" id="IPR000718">
    <property type="entry name" value="Peptidase_M13"/>
</dbReference>
<feature type="compositionally biased region" description="Basic and acidic residues" evidence="10">
    <location>
        <begin position="1"/>
        <end position="12"/>
    </location>
</feature>
<dbReference type="GO" id="GO:0005886">
    <property type="term" value="C:plasma membrane"/>
    <property type="evidence" value="ECO:0007669"/>
    <property type="project" value="TreeGrafter"/>
</dbReference>
<dbReference type="EMBL" id="IACT01006091">
    <property type="protein sequence ID" value="LAC25229.1"/>
    <property type="molecule type" value="mRNA"/>
</dbReference>
<evidence type="ECO:0000256" key="3">
    <source>
        <dbReference type="ARBA" id="ARBA00022670"/>
    </source>
</evidence>
<proteinExistence type="evidence at transcript level"/>
<dbReference type="Pfam" id="PF05649">
    <property type="entry name" value="Peptidase_M13_N"/>
    <property type="match status" value="1"/>
</dbReference>
<keyword evidence="11" id="KW-0472">Membrane</keyword>
<keyword evidence="4" id="KW-0479">Metal-binding</keyword>
<evidence type="ECO:0000313" key="14">
    <source>
        <dbReference type="EMBL" id="LAC25229.1"/>
    </source>
</evidence>
<dbReference type="GO" id="GO:0016485">
    <property type="term" value="P:protein processing"/>
    <property type="evidence" value="ECO:0007669"/>
    <property type="project" value="TreeGrafter"/>
</dbReference>
<organism evidence="14">
    <name type="scientific">Hirondellea gigas</name>
    <dbReference type="NCBI Taxonomy" id="1518452"/>
    <lineage>
        <taxon>Eukaryota</taxon>
        <taxon>Metazoa</taxon>
        <taxon>Ecdysozoa</taxon>
        <taxon>Arthropoda</taxon>
        <taxon>Crustacea</taxon>
        <taxon>Multicrustacea</taxon>
        <taxon>Malacostraca</taxon>
        <taxon>Eumalacostraca</taxon>
        <taxon>Peracarida</taxon>
        <taxon>Amphipoda</taxon>
        <taxon>Amphilochidea</taxon>
        <taxon>Lysianassida</taxon>
        <taxon>Lysianassidira</taxon>
        <taxon>Lysianassoidea</taxon>
        <taxon>Lysianassidae</taxon>
        <taxon>Hirondellea</taxon>
    </lineage>
</organism>
<evidence type="ECO:0000256" key="8">
    <source>
        <dbReference type="ARBA" id="ARBA00023157"/>
    </source>
</evidence>
<reference evidence="14" key="1">
    <citation type="submission" date="2017-11" db="EMBL/GenBank/DDBJ databases">
        <title>The sensing device of the deep-sea amphipod.</title>
        <authorList>
            <person name="Kobayashi H."/>
            <person name="Nagahama T."/>
            <person name="Arai W."/>
            <person name="Sasagawa Y."/>
            <person name="Umeda M."/>
            <person name="Hayashi T."/>
            <person name="Nikaido I."/>
            <person name="Watanabe H."/>
            <person name="Oguri K."/>
            <person name="Kitazato H."/>
            <person name="Fujioka K."/>
            <person name="Kido Y."/>
            <person name="Takami H."/>
        </authorList>
    </citation>
    <scope>NUCLEOTIDE SEQUENCE</scope>
    <source>
        <tissue evidence="14">Whole body</tissue>
    </source>
</reference>
<dbReference type="SUPFAM" id="SSF55486">
    <property type="entry name" value="Metalloproteases ('zincins'), catalytic domain"/>
    <property type="match status" value="1"/>
</dbReference>
<evidence type="ECO:0000259" key="13">
    <source>
        <dbReference type="Pfam" id="PF05649"/>
    </source>
</evidence>
<keyword evidence="6" id="KW-0862">Zinc</keyword>
<comment type="cofactor">
    <cofactor evidence="1">
        <name>Zn(2+)</name>
        <dbReference type="ChEBI" id="CHEBI:29105"/>
    </cofactor>
</comment>
<dbReference type="InterPro" id="IPR008753">
    <property type="entry name" value="Peptidase_M13_N"/>
</dbReference>
<evidence type="ECO:0000256" key="9">
    <source>
        <dbReference type="ARBA" id="ARBA00023180"/>
    </source>
</evidence>
<accession>A0A6A7G4A8</accession>
<dbReference type="CDD" id="cd08662">
    <property type="entry name" value="M13"/>
    <property type="match status" value="1"/>
</dbReference>
<protein>
    <submittedName>
        <fullName evidence="14">Endothelin-converting enzyme 1-like</fullName>
    </submittedName>
</protein>
<dbReference type="InterPro" id="IPR042089">
    <property type="entry name" value="Peptidase_M13_dom_2"/>
</dbReference>
<evidence type="ECO:0000256" key="1">
    <source>
        <dbReference type="ARBA" id="ARBA00001947"/>
    </source>
</evidence>
<keyword evidence="8" id="KW-1015">Disulfide bond</keyword>
<comment type="similarity">
    <text evidence="2">Belongs to the peptidase M13 family.</text>
</comment>
<evidence type="ECO:0000256" key="6">
    <source>
        <dbReference type="ARBA" id="ARBA00022833"/>
    </source>
</evidence>
<dbReference type="InterPro" id="IPR024079">
    <property type="entry name" value="MetalloPept_cat_dom_sf"/>
</dbReference>
<feature type="domain" description="Peptidase M13 N-terminal" evidence="13">
    <location>
        <begin position="148"/>
        <end position="540"/>
    </location>
</feature>
<keyword evidence="11" id="KW-0812">Transmembrane</keyword>
<evidence type="ECO:0000256" key="5">
    <source>
        <dbReference type="ARBA" id="ARBA00022801"/>
    </source>
</evidence>
<dbReference type="PANTHER" id="PTHR11733">
    <property type="entry name" value="ZINC METALLOPROTEASE FAMILY M13 NEPRILYSIN-RELATED"/>
    <property type="match status" value="1"/>
</dbReference>
<evidence type="ECO:0000256" key="11">
    <source>
        <dbReference type="SAM" id="Phobius"/>
    </source>
</evidence>
<dbReference type="GO" id="GO:0046872">
    <property type="term" value="F:metal ion binding"/>
    <property type="evidence" value="ECO:0007669"/>
    <property type="project" value="UniProtKB-KW"/>
</dbReference>
<name>A0A6A7G4A8_9CRUS</name>
<keyword evidence="9" id="KW-0325">Glycoprotein</keyword>
<dbReference type="GO" id="GO:0004222">
    <property type="term" value="F:metalloendopeptidase activity"/>
    <property type="evidence" value="ECO:0007669"/>
    <property type="project" value="InterPro"/>
</dbReference>
<sequence length="804" mass="90927">MMTEMTRYKQQMDAEDDISSLGSARTEDLSSGPTRVRYHLGSTWWRSRTALEKVLLLGWLLLLLAVIILAASLHVHNKTPHVLVFHNASTYGGIPQVLTDGVGGGGGAGEDTTSTPVVTKDTSELCLTRDCVMVAARVLASMDMSVDPCDDFYRYACGGWVASNPVPDGKASWGTIDKLTSENQIVLRNELESVEKSESKAEEKARMFYRSCLDKDNIIQKKKAKPLLDAMERVGYHEWGEDVSTKYDFPHDIIVSQINMSSGALFSWGVAEDDKHSDTNIVQFTQGGLTLMSRDLYLNETNNTVAEAYVDYLAKIGELLGATKEKAREVAEGIMEVEKRIANFTELPEQQRDVKKLYCKMTLEKLSDLAPFMDWEKFVNAAFYKIGRRVNASTEVVVYARDFLKSISNMVNELKGTPKGISMLHNYLTWQYVQRFVNLLSDDFRDAAKGLAEAQDGVSGEEQTWRQCVAATDAALGPALGAMYVRKAFTQDSKEQVEAMLQRIRKTFRLSLNTVSWMDNKTRKAATEKADAIPEMIGYPDYILDPKELDKKFKELKLSEDDFFDNNLRVAEMQFKEMLRRLFKPVNKTRWDMTPPTVNAYYSPVRNDIVFPAGILQPPLFWSKNPHSLNYGAVGVVMGHELVHAFDDQGRQYNKDGNLDQWWEPETIRRFKEQTKCMVQQYSNYTLGGEHLNGNLTLGENIADNGGLKASFLAYQLMVESSSHQEPDLPGLNVTHDQLFFLGFGQIWCSTMTKERAHQEIKEDPHVPPEFRVKGSLSNFKEFSRVFSCAEGRTMNPKEKCSVW</sequence>
<dbReference type="InterPro" id="IPR018497">
    <property type="entry name" value="Peptidase_M13_C"/>
</dbReference>
<keyword evidence="3" id="KW-0645">Protease</keyword>
<keyword evidence="5" id="KW-0378">Hydrolase</keyword>
<keyword evidence="11" id="KW-1133">Transmembrane helix</keyword>
<dbReference type="PROSITE" id="PS51885">
    <property type="entry name" value="NEPRILYSIN"/>
    <property type="match status" value="1"/>
</dbReference>
<dbReference type="AlphaFoldDB" id="A0A6A7G4A8"/>
<feature type="transmembrane region" description="Helical" evidence="11">
    <location>
        <begin position="54"/>
        <end position="75"/>
    </location>
</feature>
<evidence type="ECO:0000256" key="4">
    <source>
        <dbReference type="ARBA" id="ARBA00022723"/>
    </source>
</evidence>
<evidence type="ECO:0000256" key="10">
    <source>
        <dbReference type="SAM" id="MobiDB-lite"/>
    </source>
</evidence>
<dbReference type="Pfam" id="PF01431">
    <property type="entry name" value="Peptidase_M13"/>
    <property type="match status" value="1"/>
</dbReference>
<dbReference type="Gene3D" id="3.40.390.10">
    <property type="entry name" value="Collagenase (Catalytic Domain)"/>
    <property type="match status" value="1"/>
</dbReference>
<dbReference type="PANTHER" id="PTHR11733:SF167">
    <property type="entry name" value="FI17812P1-RELATED"/>
    <property type="match status" value="1"/>
</dbReference>
<evidence type="ECO:0000256" key="2">
    <source>
        <dbReference type="ARBA" id="ARBA00007357"/>
    </source>
</evidence>
<dbReference type="Gene3D" id="1.10.1380.10">
    <property type="entry name" value="Neutral endopeptidase , domain2"/>
    <property type="match status" value="1"/>
</dbReference>
<feature type="region of interest" description="Disordered" evidence="10">
    <location>
        <begin position="1"/>
        <end position="32"/>
    </location>
</feature>
<keyword evidence="7" id="KW-0482">Metalloprotease</keyword>
<feature type="domain" description="Peptidase M13 C-terminal" evidence="12">
    <location>
        <begin position="599"/>
        <end position="803"/>
    </location>
</feature>
<dbReference type="PRINTS" id="PR00786">
    <property type="entry name" value="NEPRILYSIN"/>
</dbReference>
<dbReference type="FunFam" id="3.40.390.10:FF:000076">
    <property type="entry name" value="membrane metallo-endopeptidase-like 1"/>
    <property type="match status" value="1"/>
</dbReference>
<evidence type="ECO:0000259" key="12">
    <source>
        <dbReference type="Pfam" id="PF01431"/>
    </source>
</evidence>
<evidence type="ECO:0000256" key="7">
    <source>
        <dbReference type="ARBA" id="ARBA00023049"/>
    </source>
</evidence>